<dbReference type="Proteomes" id="UP001059773">
    <property type="component" value="Chromosome"/>
</dbReference>
<reference evidence="2" key="1">
    <citation type="submission" date="2022-07" db="EMBL/GenBank/DDBJ databases">
        <title>FELIX.</title>
        <authorList>
            <person name="Wan K.H."/>
            <person name="Park S."/>
            <person name="Lawrence Q."/>
            <person name="Eichenberger J.P."/>
            <person name="Booth B.W."/>
            <person name="Piaggio A.J."/>
            <person name="Chandler J.C."/>
            <person name="Franklin A.B."/>
            <person name="Celniker S.E."/>
        </authorList>
    </citation>
    <scope>NUCLEOTIDE SEQUENCE</scope>
    <source>
        <strain evidence="2">QA-1986 374</strain>
    </source>
</reference>
<dbReference type="RefSeq" id="WP_040978939.1">
    <property type="nucleotide sequence ID" value="NZ_CABKTI010000001.1"/>
</dbReference>
<dbReference type="SUPFAM" id="SSF109854">
    <property type="entry name" value="DinB/YfiT-like putative metalloenzymes"/>
    <property type="match status" value="1"/>
</dbReference>
<gene>
    <name evidence="2" type="ORF">NP439_18510</name>
</gene>
<proteinExistence type="predicted"/>
<accession>A0ABY5JQC8</accession>
<evidence type="ECO:0000313" key="3">
    <source>
        <dbReference type="Proteomes" id="UP001059773"/>
    </source>
</evidence>
<dbReference type="Gene3D" id="1.20.120.450">
    <property type="entry name" value="dinb family like domain"/>
    <property type="match status" value="1"/>
</dbReference>
<feature type="domain" description="DinB-like" evidence="1">
    <location>
        <begin position="11"/>
        <end position="145"/>
    </location>
</feature>
<dbReference type="InterPro" id="IPR024775">
    <property type="entry name" value="DinB-like"/>
</dbReference>
<dbReference type="EMBL" id="CP101914">
    <property type="protein sequence ID" value="UUI02020.1"/>
    <property type="molecule type" value="Genomic_DNA"/>
</dbReference>
<sequence>MSKEQKVLFNQLSAYRTNVLMAVEGLSKEQAEIVPANFNNNIRWNLGHIYLDQFLWIEVLTKETSEATKYFNQWFGFGTSPKDFTSETPTFEALKSLLKEQPDVIKKQYQHRLKEEFAPTEMGMYTIEQVLMRTVFHEGMHLQAIMDIRKCLPKER</sequence>
<protein>
    <submittedName>
        <fullName evidence="2">DinB family protein</fullName>
    </submittedName>
</protein>
<dbReference type="InterPro" id="IPR034660">
    <property type="entry name" value="DinB/YfiT-like"/>
</dbReference>
<name>A0ABY5JQC8_9BACI</name>
<organism evidence="2 3">
    <name type="scientific">Oceanobacillus jeddahense</name>
    <dbReference type="NCBI Taxonomy" id="1462527"/>
    <lineage>
        <taxon>Bacteria</taxon>
        <taxon>Bacillati</taxon>
        <taxon>Bacillota</taxon>
        <taxon>Bacilli</taxon>
        <taxon>Bacillales</taxon>
        <taxon>Bacillaceae</taxon>
        <taxon>Oceanobacillus</taxon>
    </lineage>
</organism>
<evidence type="ECO:0000259" key="1">
    <source>
        <dbReference type="Pfam" id="PF12867"/>
    </source>
</evidence>
<dbReference type="Pfam" id="PF12867">
    <property type="entry name" value="DinB_2"/>
    <property type="match status" value="1"/>
</dbReference>
<keyword evidence="3" id="KW-1185">Reference proteome</keyword>
<evidence type="ECO:0000313" key="2">
    <source>
        <dbReference type="EMBL" id="UUI02020.1"/>
    </source>
</evidence>